<dbReference type="RefSeq" id="WP_249773402.1">
    <property type="nucleotide sequence ID" value="NZ_CP097332.1"/>
</dbReference>
<dbReference type="Proteomes" id="UP001056336">
    <property type="component" value="Chromosome"/>
</dbReference>
<dbReference type="EMBL" id="CP097332">
    <property type="protein sequence ID" value="UQX89506.1"/>
    <property type="molecule type" value="Genomic_DNA"/>
</dbReference>
<gene>
    <name evidence="2" type="ORF">M6D93_05730</name>
</gene>
<accession>A0ABY4R2W1</accession>
<feature type="transmembrane region" description="Helical" evidence="1">
    <location>
        <begin position="39"/>
        <end position="55"/>
    </location>
</feature>
<evidence type="ECO:0000313" key="2">
    <source>
        <dbReference type="EMBL" id="UQX89506.1"/>
    </source>
</evidence>
<keyword evidence="1" id="KW-0472">Membrane</keyword>
<proteinExistence type="predicted"/>
<sequence length="112" mass="12209">MINPVLCKNRLRLAPSSTPPIAAEALGRTERKEYRMSEMGINLVALWIMAKVRAISPAGRTSSPGERERGDVPGWVMVTIMTAALVVFILGFFEEPLKNAVTGALKQVTNAK</sequence>
<keyword evidence="3" id="KW-1185">Reference proteome</keyword>
<keyword evidence="1" id="KW-0812">Transmembrane</keyword>
<name>A0ABY4R2W1_9ACTN</name>
<reference evidence="2" key="2">
    <citation type="submission" date="2022-05" db="EMBL/GenBank/DDBJ databases">
        <authorList>
            <person name="Kim J.-S."/>
            <person name="Lee K."/>
            <person name="Suh M."/>
            <person name="Eom M."/>
            <person name="Kim J.-S."/>
            <person name="Kim D.-S."/>
            <person name="Ko S.-H."/>
            <person name="Shin Y."/>
            <person name="Lee J.-S."/>
        </authorList>
    </citation>
    <scope>NUCLEOTIDE SEQUENCE</scope>
    <source>
        <strain evidence="2">N237</strain>
    </source>
</reference>
<protein>
    <submittedName>
        <fullName evidence="2">Uncharacterized protein</fullName>
    </submittedName>
</protein>
<feature type="transmembrane region" description="Helical" evidence="1">
    <location>
        <begin position="75"/>
        <end position="93"/>
    </location>
</feature>
<organism evidence="2 3">
    <name type="scientific">Jatrophihabitans telluris</name>
    <dbReference type="NCBI Taxonomy" id="2038343"/>
    <lineage>
        <taxon>Bacteria</taxon>
        <taxon>Bacillati</taxon>
        <taxon>Actinomycetota</taxon>
        <taxon>Actinomycetes</taxon>
        <taxon>Jatrophihabitantales</taxon>
        <taxon>Jatrophihabitantaceae</taxon>
        <taxon>Jatrophihabitans</taxon>
    </lineage>
</organism>
<reference evidence="2" key="1">
    <citation type="journal article" date="2018" name="Int. J. Syst. Evol. Microbiol.">
        <title>Jatrophihabitans telluris sp. nov., isolated from sediment soil of lava forest wetlands and the emended description of the genus Jatrophihabitans.</title>
        <authorList>
            <person name="Lee K.C."/>
            <person name="Suh M.K."/>
            <person name="Eom M.K."/>
            <person name="Kim K.K."/>
            <person name="Kim J.S."/>
            <person name="Kim D.S."/>
            <person name="Ko S.H."/>
            <person name="Shin Y.K."/>
            <person name="Lee J.S."/>
        </authorList>
    </citation>
    <scope>NUCLEOTIDE SEQUENCE</scope>
    <source>
        <strain evidence="2">N237</strain>
    </source>
</reference>
<evidence type="ECO:0000313" key="3">
    <source>
        <dbReference type="Proteomes" id="UP001056336"/>
    </source>
</evidence>
<evidence type="ECO:0000256" key="1">
    <source>
        <dbReference type="SAM" id="Phobius"/>
    </source>
</evidence>
<keyword evidence="1" id="KW-1133">Transmembrane helix</keyword>